<dbReference type="PROSITE" id="PS51746">
    <property type="entry name" value="PPM_2"/>
    <property type="match status" value="1"/>
</dbReference>
<dbReference type="Pfam" id="PF13672">
    <property type="entry name" value="PP2C_2"/>
    <property type="match status" value="1"/>
</dbReference>
<protein>
    <submittedName>
        <fullName evidence="2">Serine/threonine protein phosphatase PrpC</fullName>
    </submittedName>
</protein>
<evidence type="ECO:0000313" key="3">
    <source>
        <dbReference type="Proteomes" id="UP000199524"/>
    </source>
</evidence>
<dbReference type="SUPFAM" id="SSF81606">
    <property type="entry name" value="PP2C-like"/>
    <property type="match status" value="1"/>
</dbReference>
<name>A0A1H1SRC3_9PSED</name>
<evidence type="ECO:0000259" key="1">
    <source>
        <dbReference type="PROSITE" id="PS51746"/>
    </source>
</evidence>
<proteinExistence type="predicted"/>
<dbReference type="Gene3D" id="3.60.40.10">
    <property type="entry name" value="PPM-type phosphatase domain"/>
    <property type="match status" value="1"/>
</dbReference>
<dbReference type="InterPro" id="IPR036457">
    <property type="entry name" value="PPM-type-like_dom_sf"/>
</dbReference>
<keyword evidence="3" id="KW-1185">Reference proteome</keyword>
<sequence>MTPTHFVSSIRGGRTADNRDYAGFSSQEGHHLYLLADGSTSSFQGAELAQAWVRYMEQGFVRLTARQLCPDVIESDLLQLLNDAHIEVTRAFASASASYLILLLMPSEALVIHAGDCCFGRVDESGVVEWLTSPHCRANWRGHLSHAQIAVHVDRHSLTRCFSARREHFPQVSRFRISEGTRWILATDGFWADLAVAKQQQFLTLGWMPEPDSDDDLTVIDVRL</sequence>
<organism evidence="2 3">
    <name type="scientific">Pseudomonas asplenii</name>
    <dbReference type="NCBI Taxonomy" id="53407"/>
    <lineage>
        <taxon>Bacteria</taxon>
        <taxon>Pseudomonadati</taxon>
        <taxon>Pseudomonadota</taxon>
        <taxon>Gammaproteobacteria</taxon>
        <taxon>Pseudomonadales</taxon>
        <taxon>Pseudomonadaceae</taxon>
        <taxon>Pseudomonas</taxon>
    </lineage>
</organism>
<dbReference type="GeneID" id="300206800"/>
<gene>
    <name evidence="2" type="ORF">SAMN05216598_1801</name>
</gene>
<evidence type="ECO:0000313" key="2">
    <source>
        <dbReference type="EMBL" id="SDS50534.1"/>
    </source>
</evidence>
<dbReference type="RefSeq" id="WP_090204133.1">
    <property type="nucleotide sequence ID" value="NZ_LT629777.1"/>
</dbReference>
<dbReference type="EMBL" id="LT629777">
    <property type="protein sequence ID" value="SDS50534.1"/>
    <property type="molecule type" value="Genomic_DNA"/>
</dbReference>
<feature type="domain" description="PPM-type phosphatase" evidence="1">
    <location>
        <begin position="4"/>
        <end position="224"/>
    </location>
</feature>
<dbReference type="InterPro" id="IPR001932">
    <property type="entry name" value="PPM-type_phosphatase-like_dom"/>
</dbReference>
<dbReference type="AlphaFoldDB" id="A0A1H1SRC3"/>
<dbReference type="Proteomes" id="UP000199524">
    <property type="component" value="Chromosome I"/>
</dbReference>
<reference evidence="3" key="1">
    <citation type="submission" date="2016-10" db="EMBL/GenBank/DDBJ databases">
        <authorList>
            <person name="Varghese N."/>
            <person name="Submissions S."/>
        </authorList>
    </citation>
    <scope>NUCLEOTIDE SEQUENCE [LARGE SCALE GENOMIC DNA]</scope>
    <source>
        <strain evidence="3">ATCC 23835</strain>
    </source>
</reference>
<accession>A0A1H1SRC3</accession>